<protein>
    <submittedName>
        <fullName evidence="2">WxcM-like protein</fullName>
    </submittedName>
</protein>
<dbReference type="AlphaFoldDB" id="A0A2V4TTZ1"/>
<evidence type="ECO:0000313" key="2">
    <source>
        <dbReference type="EMBL" id="PYE16611.1"/>
    </source>
</evidence>
<dbReference type="InterPro" id="IPR014710">
    <property type="entry name" value="RmlC-like_jellyroll"/>
</dbReference>
<reference evidence="2 3" key="1">
    <citation type="submission" date="2018-06" db="EMBL/GenBank/DDBJ databases">
        <title>Genomic Encyclopedia of Type Strains, Phase IV (KMG-V): Genome sequencing to study the core and pangenomes of soil and plant-associated prokaryotes.</title>
        <authorList>
            <person name="Whitman W."/>
        </authorList>
    </citation>
    <scope>NUCLEOTIDE SEQUENCE [LARGE SCALE GENOMIC DNA]</scope>
    <source>
        <strain evidence="2 3">SRCL-318</strain>
    </source>
</reference>
<evidence type="ECO:0000259" key="1">
    <source>
        <dbReference type="Pfam" id="PF05523"/>
    </source>
</evidence>
<dbReference type="InterPro" id="IPR008894">
    <property type="entry name" value="QdtA_cupin_dom"/>
</dbReference>
<dbReference type="Pfam" id="PF05523">
    <property type="entry name" value="FdtA"/>
    <property type="match status" value="1"/>
</dbReference>
<dbReference type="Proteomes" id="UP000247772">
    <property type="component" value="Unassembled WGS sequence"/>
</dbReference>
<dbReference type="CDD" id="cd20292">
    <property type="entry name" value="cupin_QdtA-like"/>
    <property type="match status" value="1"/>
</dbReference>
<proteinExistence type="predicted"/>
<name>A0A2V4TTZ1_9BURK</name>
<feature type="domain" description="Sugar 3,4-ketoisomerase QdtA cupin" evidence="1">
    <location>
        <begin position="6"/>
        <end position="134"/>
    </location>
</feature>
<dbReference type="Gene3D" id="2.60.120.10">
    <property type="entry name" value="Jelly Rolls"/>
    <property type="match status" value="1"/>
</dbReference>
<dbReference type="SUPFAM" id="SSF51182">
    <property type="entry name" value="RmlC-like cupins"/>
    <property type="match status" value="1"/>
</dbReference>
<sequence length="140" mass="15980">MANISDCILLDFRQIHDERGSLTPVESRNDIPFAIRRVFYLYDVPAGVEREGHAYKTLQQVLIAISGRCAVHLDDGMNRREVTLQHSHVGLYIPPMIWRRIDGFASGSMCLTLASDYYDEGDYYREYATFQRAVSVQTSG</sequence>
<dbReference type="OrthoDB" id="272049at2"/>
<dbReference type="RefSeq" id="WP_110857014.1">
    <property type="nucleotide sequence ID" value="NZ_QJSQ01000029.1"/>
</dbReference>
<evidence type="ECO:0000313" key="3">
    <source>
        <dbReference type="Proteomes" id="UP000247772"/>
    </source>
</evidence>
<dbReference type="InterPro" id="IPR011051">
    <property type="entry name" value="RmlC_Cupin_sf"/>
</dbReference>
<comment type="caution">
    <text evidence="2">The sequence shown here is derived from an EMBL/GenBank/DDBJ whole genome shotgun (WGS) entry which is preliminary data.</text>
</comment>
<organism evidence="2 3">
    <name type="scientific">Paraburkholderia silvatlantica</name>
    <dbReference type="NCBI Taxonomy" id="321895"/>
    <lineage>
        <taxon>Bacteria</taxon>
        <taxon>Pseudomonadati</taxon>
        <taxon>Pseudomonadota</taxon>
        <taxon>Betaproteobacteria</taxon>
        <taxon>Burkholderiales</taxon>
        <taxon>Burkholderiaceae</taxon>
        <taxon>Paraburkholderia</taxon>
    </lineage>
</organism>
<gene>
    <name evidence="2" type="ORF">C7410_12952</name>
</gene>
<dbReference type="EMBL" id="QJSQ01000029">
    <property type="protein sequence ID" value="PYE16611.1"/>
    <property type="molecule type" value="Genomic_DNA"/>
</dbReference>
<accession>A0A2V4TTZ1</accession>